<evidence type="ECO:0000313" key="1">
    <source>
        <dbReference type="EMBL" id="MCP2260656.1"/>
    </source>
</evidence>
<name>A0ABT1HYT4_STRSD</name>
<accession>A0ABT1HYT4</accession>
<evidence type="ECO:0000313" key="2">
    <source>
        <dbReference type="Proteomes" id="UP001205311"/>
    </source>
</evidence>
<protein>
    <submittedName>
        <fullName evidence="1">Uncharacterized protein</fullName>
    </submittedName>
</protein>
<organism evidence="1 2">
    <name type="scientific">Streptoalloteichus tenebrarius (strain ATCC 17920 / DSM 40477 / JCM 4838 / CBS 697.72 / NBRC 16177 / NCIMB 11028 / NRRL B-12390 / A12253. 1 / ISP 5477)</name>
    <name type="common">Streptomyces tenebrarius</name>
    <dbReference type="NCBI Taxonomy" id="1933"/>
    <lineage>
        <taxon>Bacteria</taxon>
        <taxon>Bacillati</taxon>
        <taxon>Actinomycetota</taxon>
        <taxon>Actinomycetes</taxon>
        <taxon>Pseudonocardiales</taxon>
        <taxon>Pseudonocardiaceae</taxon>
        <taxon>Streptoalloteichus</taxon>
    </lineage>
</organism>
<sequence length="53" mass="5915">FAQKIDAHASLLADRQVVVFSMVERNLVAGRSPLTEDRVIERIGQVLQANPVR</sequence>
<gene>
    <name evidence="1" type="ORF">LX15_004375</name>
</gene>
<dbReference type="EMBL" id="JAMTCP010000029">
    <property type="protein sequence ID" value="MCP2260656.1"/>
    <property type="molecule type" value="Genomic_DNA"/>
</dbReference>
<feature type="non-terminal residue" evidence="1">
    <location>
        <position position="1"/>
    </location>
</feature>
<proteinExistence type="predicted"/>
<dbReference type="Proteomes" id="UP001205311">
    <property type="component" value="Unassembled WGS sequence"/>
</dbReference>
<keyword evidence="2" id="KW-1185">Reference proteome</keyword>
<reference evidence="1 2" key="1">
    <citation type="submission" date="2022-06" db="EMBL/GenBank/DDBJ databases">
        <title>Genomic Encyclopedia of Archaeal and Bacterial Type Strains, Phase II (KMG-II): from individual species to whole genera.</title>
        <authorList>
            <person name="Goeker M."/>
        </authorList>
    </citation>
    <scope>NUCLEOTIDE SEQUENCE [LARGE SCALE GENOMIC DNA]</scope>
    <source>
        <strain evidence="1 2">DSM 40477</strain>
    </source>
</reference>
<comment type="caution">
    <text evidence="1">The sequence shown here is derived from an EMBL/GenBank/DDBJ whole genome shotgun (WGS) entry which is preliminary data.</text>
</comment>